<accession>A0AA86QTY6</accession>
<sequence length="1651" mass="191095">MTQTRFLPLQINNKQMYNEYIGKQQQKGIVVDICQNQLSMEVQGEKDTFDKCYQSNDSQNLTQTVIHGADSLCSTRNLGRSSVEDFDADSGKTSSKICQESFLNKAGYFPNGHHPVEQVRNTLQNPQSCQQEKLQLQTEQQQQELSEQCKQTVNIIYNNNYFEQNNFAKVEQYQVQQCDYLVQQCENNNIRFEYPGTAEYPGTVEYAETVEYTDQLECRDQLEYANQLEYRDQLEYASQLEYEESHPVQQYSPIQHIMLNQTQLEEHNTNIESKNQPEILITQAKAHLSKQPASQVISTKEAKPAPVKASKAEVTTANANKTAQDNLVDYKQLQAQPKVFENASQAQKQYFSLEMQLNHLKQLEASRRITKYRAFTCYLCQYQFATLQDLHYHFLQQYKSHPIHQFMNHYYGQITTHINELQEKLKQCYICDQCGHFTSNEVTHSSHLTNCIYQHQQFRWEVAQDHQSNEPTNQNTNQQPNSQQQGQQSKQNKQPTIRFITAGKRQDQNDENPGGNMLQKLLDDFEKNTLRRVELTKKCNDEEKYWIERKGKYFCKLYKENKNNALNFLNQFLGQFVKTHTPKVDTYEYSPAKKKQYTERMVVRHIETFRAVGRASDQINRDATGERYEPISEEERVTQNKIHFPQDKPIAEIQLTTSEDKVLKPATEDLQTKQVKDQIQSLQWFKAAGPSGFGPLHILYATRTLTETFVQWLTDAFNELKKREQPCKRHNIFKFEVAYIPKKSKGTEKRYRSICLGETVLQVFHKLFERQLNTKITHHHRQYVGRKSGLLSAKLQVAHMLNNNQNHFAPQNDDTQTDTTQNSVQDDTIWDVVKLDIQNAFNELPHDQIRQALENSAISLQDRRYIFNHLQSRWADDIPRVTQGVSTGDVISQKLFLACVDPILFELDEKGYRAVMYADDLTVLHKRGEYHQTVELLANMFQKIGLVINKDKCEGTDPSSGNTTGVIEFLGQNIGINSEPIAVQIQKQLQTRIKALQKYDIPKFYQYLIFKQCIIPSANYGPFLEASITETQLADAKDKYDYIDIMLAEAMEEILESDLPTKDLLDVMLLSKDDGGLDLITPGAYFDLMIQNRDMAFQDPTKVNKETRDFFSKNRHEFINSKQYPTNVKSEVKLGHCLDNYYQITNKGFQYLVDMRFNKKQKYVSLDTKCDLCNCKNDIYHELNCKKLQRNHILTHDYFVRQLADKMIDANKVREVKEVSKNNNNRTDQKHKADISFIKDGKQQFFDIGISWDTERYFAVKQKHYQTETVNGQPITCTPIIIGKDTTVHPESLAALRQVGIEDSWLYQQVGILMSNYREQTDYVFRKKTRKAQDQPTELNIQEIDQTEEFSSIPVNETTNSNAGTQNSSIKPKKKPRQKSQVQHSQQIQAQMNTQTQPPQVTHNTDNTQTNQGAINIQKQVVVNNFNCSNTSLSGQSKSQSTNKSEVARKSQNQQNPKQTAPKQVSQTKTPVQKPKEAPQAPLPQETKKTQSQIPLVKSKHTSEASSQSSTVSSGTQASECNITIEVEAQASELRRHWEDVDPKEYQEQVCCDLVEVIDIYVEDYPKSPISKIQSNLILILKAFYKRKLINRSQCEILLQKIKALQQVQNIEDVLKQASLPAQQENKQSQSEKKKAKKRQNQMDISIDDWV</sequence>
<dbReference type="EMBL" id="CAXDID020000059">
    <property type="protein sequence ID" value="CAL6009167.1"/>
    <property type="molecule type" value="Genomic_DNA"/>
</dbReference>
<feature type="region of interest" description="Disordered" evidence="1">
    <location>
        <begin position="1431"/>
        <end position="1517"/>
    </location>
</feature>
<evidence type="ECO:0000313" key="5">
    <source>
        <dbReference type="Proteomes" id="UP001642409"/>
    </source>
</evidence>
<feature type="compositionally biased region" description="Low complexity" evidence="1">
    <location>
        <begin position="1504"/>
        <end position="1517"/>
    </location>
</feature>
<dbReference type="EMBL" id="CATOUU010000998">
    <property type="protein sequence ID" value="CAI9966001.1"/>
    <property type="molecule type" value="Genomic_DNA"/>
</dbReference>
<proteinExistence type="predicted"/>
<dbReference type="SUPFAM" id="SSF56672">
    <property type="entry name" value="DNA/RNA polymerases"/>
    <property type="match status" value="1"/>
</dbReference>
<comment type="caution">
    <text evidence="3">The sequence shown here is derived from an EMBL/GenBank/DDBJ whole genome shotgun (WGS) entry which is preliminary data.</text>
</comment>
<reference evidence="4 5" key="2">
    <citation type="submission" date="2024-07" db="EMBL/GenBank/DDBJ databases">
        <authorList>
            <person name="Akdeniz Z."/>
        </authorList>
    </citation>
    <scope>NUCLEOTIDE SEQUENCE [LARGE SCALE GENOMIC DNA]</scope>
</reference>
<dbReference type="GO" id="GO:0003964">
    <property type="term" value="F:RNA-directed DNA polymerase activity"/>
    <property type="evidence" value="ECO:0007669"/>
    <property type="project" value="UniProtKB-KW"/>
</dbReference>
<keyword evidence="3" id="KW-0695">RNA-directed DNA polymerase</keyword>
<evidence type="ECO:0000313" key="3">
    <source>
        <dbReference type="EMBL" id="CAI9966001.1"/>
    </source>
</evidence>
<evidence type="ECO:0000256" key="1">
    <source>
        <dbReference type="SAM" id="MobiDB-lite"/>
    </source>
</evidence>
<keyword evidence="3" id="KW-0548">Nucleotidyltransferase</keyword>
<protein>
    <submittedName>
        <fullName evidence="3">Reverse transcriptase (RNA-dependent DNA polymerase)</fullName>
    </submittedName>
    <submittedName>
        <fullName evidence="4">Reverse_transcriptase (RNA-dependent DNA polymerase)</fullName>
    </submittedName>
</protein>
<feature type="compositionally biased region" description="Polar residues" evidence="1">
    <location>
        <begin position="1431"/>
        <end position="1471"/>
    </location>
</feature>
<dbReference type="PROSITE" id="PS50878">
    <property type="entry name" value="RT_POL"/>
    <property type="match status" value="1"/>
</dbReference>
<feature type="compositionally biased region" description="Polar residues" evidence="1">
    <location>
        <begin position="1334"/>
        <end position="1370"/>
    </location>
</feature>
<feature type="compositionally biased region" description="Low complexity" evidence="1">
    <location>
        <begin position="1379"/>
        <end position="1397"/>
    </location>
</feature>
<keyword evidence="3" id="KW-0808">Transferase</keyword>
<name>A0AA86QTY6_9EUKA</name>
<feature type="region of interest" description="Disordered" evidence="1">
    <location>
        <begin position="1621"/>
        <end position="1651"/>
    </location>
</feature>
<dbReference type="Proteomes" id="UP001642409">
    <property type="component" value="Unassembled WGS sequence"/>
</dbReference>
<feature type="region of interest" description="Disordered" evidence="1">
    <location>
        <begin position="465"/>
        <end position="494"/>
    </location>
</feature>
<feature type="region of interest" description="Disordered" evidence="1">
    <location>
        <begin position="1328"/>
        <end position="1409"/>
    </location>
</feature>
<gene>
    <name evidence="4" type="ORF">HINF_LOCUS21467</name>
    <name evidence="3" type="ORF">HINF_LOCUS53646</name>
</gene>
<evidence type="ECO:0000259" key="2">
    <source>
        <dbReference type="PROSITE" id="PS50878"/>
    </source>
</evidence>
<keyword evidence="5" id="KW-1185">Reference proteome</keyword>
<dbReference type="InterPro" id="IPR000477">
    <property type="entry name" value="RT_dom"/>
</dbReference>
<feature type="domain" description="Reverse transcriptase" evidence="2">
    <location>
        <begin position="721"/>
        <end position="974"/>
    </location>
</feature>
<reference evidence="3" key="1">
    <citation type="submission" date="2023-06" db="EMBL/GenBank/DDBJ databases">
        <authorList>
            <person name="Kurt Z."/>
        </authorList>
    </citation>
    <scope>NUCLEOTIDE SEQUENCE</scope>
</reference>
<feature type="compositionally biased region" description="Low complexity" evidence="1">
    <location>
        <begin position="469"/>
        <end position="494"/>
    </location>
</feature>
<organism evidence="3">
    <name type="scientific">Hexamita inflata</name>
    <dbReference type="NCBI Taxonomy" id="28002"/>
    <lineage>
        <taxon>Eukaryota</taxon>
        <taxon>Metamonada</taxon>
        <taxon>Diplomonadida</taxon>
        <taxon>Hexamitidae</taxon>
        <taxon>Hexamitinae</taxon>
        <taxon>Hexamita</taxon>
    </lineage>
</organism>
<feature type="compositionally biased region" description="Polar residues" evidence="1">
    <location>
        <begin position="1398"/>
        <end position="1409"/>
    </location>
</feature>
<dbReference type="InterPro" id="IPR043502">
    <property type="entry name" value="DNA/RNA_pol_sf"/>
</dbReference>
<evidence type="ECO:0000313" key="4">
    <source>
        <dbReference type="EMBL" id="CAL6009167.1"/>
    </source>
</evidence>